<dbReference type="Proteomes" id="UP000694861">
    <property type="component" value="Linkage group LG2"/>
</dbReference>
<keyword evidence="13" id="KW-1185">Reference proteome</keyword>
<comment type="subcellular location">
    <subcellularLocation>
        <location evidence="1 10">Nucleus</location>
    </subcellularLocation>
</comment>
<sequence length="237" mass="26790">MELQLGLSLALPVHNPVKGFDMSNHGDGVEKKEILVGLESIKKQVRNKRSFDVAFDESAGNESKMLPLLLWSGQPNEEDDEKGQKRRDSVSVITKNEGEGNHVVGWPPIKSWRKKMLQQHHGVGHDHHHHHHHQYPHHQNQILVANSMSMLVKVKMEGVGIGRKIDMRPHHCYQTLKDTLITMFSKCKRSGGKEGGAGAEYILAYQDKQGAWLLVADVPWQTFIKSVQRLQILRNGG</sequence>
<dbReference type="SUPFAM" id="SSF54277">
    <property type="entry name" value="CAD &amp; PB1 domains"/>
    <property type="match status" value="1"/>
</dbReference>
<dbReference type="InterPro" id="IPR033389">
    <property type="entry name" value="AUX/IAA_dom"/>
</dbReference>
<keyword evidence="5 10" id="KW-0805">Transcription regulation</keyword>
<dbReference type="GeneID" id="103319708"/>
<organism evidence="13 14">
    <name type="scientific">Prunus mume</name>
    <name type="common">Japanese apricot</name>
    <name type="synonym">Armeniaca mume</name>
    <dbReference type="NCBI Taxonomy" id="102107"/>
    <lineage>
        <taxon>Eukaryota</taxon>
        <taxon>Viridiplantae</taxon>
        <taxon>Streptophyta</taxon>
        <taxon>Embryophyta</taxon>
        <taxon>Tracheophyta</taxon>
        <taxon>Spermatophyta</taxon>
        <taxon>Magnoliopsida</taxon>
        <taxon>eudicotyledons</taxon>
        <taxon>Gunneridae</taxon>
        <taxon>Pentapetalae</taxon>
        <taxon>rosids</taxon>
        <taxon>fabids</taxon>
        <taxon>Rosales</taxon>
        <taxon>Rosaceae</taxon>
        <taxon>Amygdaloideae</taxon>
        <taxon>Amygdaleae</taxon>
        <taxon>Prunus</taxon>
    </lineage>
</organism>
<comment type="similarity">
    <text evidence="2 10">Belongs to the Aux/IAA family.</text>
</comment>
<evidence type="ECO:0000256" key="7">
    <source>
        <dbReference type="ARBA" id="ARBA00023242"/>
    </source>
</evidence>
<dbReference type="Pfam" id="PF02309">
    <property type="entry name" value="AUX_IAA"/>
    <property type="match status" value="1"/>
</dbReference>
<protein>
    <recommendedName>
        <fullName evidence="10">Auxin-responsive protein</fullName>
    </recommendedName>
</protein>
<comment type="subunit">
    <text evidence="3 10">Homodimers and heterodimers.</text>
</comment>
<keyword evidence="4 10" id="KW-0678">Repressor</keyword>
<feature type="domain" description="PB1" evidence="12">
    <location>
        <begin position="149"/>
        <end position="237"/>
    </location>
</feature>
<keyword evidence="8 10" id="KW-0927">Auxin signaling pathway</keyword>
<proteinExistence type="inferred from homology"/>
<evidence type="ECO:0000256" key="2">
    <source>
        <dbReference type="ARBA" id="ARBA00006728"/>
    </source>
</evidence>
<evidence type="ECO:0000256" key="9">
    <source>
        <dbReference type="ARBA" id="ARBA00025283"/>
    </source>
</evidence>
<reference evidence="14" key="2">
    <citation type="submission" date="2025-08" db="UniProtKB">
        <authorList>
            <consortium name="RefSeq"/>
        </authorList>
    </citation>
    <scope>IDENTIFICATION</scope>
</reference>
<evidence type="ECO:0000256" key="1">
    <source>
        <dbReference type="ARBA" id="ARBA00004123"/>
    </source>
</evidence>
<dbReference type="PANTHER" id="PTHR31734">
    <property type="entry name" value="AUXIN-RESPONSIVE PROTEIN IAA17"/>
    <property type="match status" value="1"/>
</dbReference>
<dbReference type="InterPro" id="IPR053793">
    <property type="entry name" value="PB1-like"/>
</dbReference>
<name>A0ABM0N4P7_PRUMU</name>
<evidence type="ECO:0000256" key="10">
    <source>
        <dbReference type="RuleBase" id="RU004549"/>
    </source>
</evidence>
<dbReference type="RefSeq" id="XP_008219507.1">
    <property type="nucleotide sequence ID" value="XM_008221285.1"/>
</dbReference>
<dbReference type="Gene3D" id="3.10.20.90">
    <property type="entry name" value="Phosphatidylinositol 3-kinase Catalytic Subunit, Chain A, domain 1"/>
    <property type="match status" value="1"/>
</dbReference>
<comment type="function">
    <text evidence="9">Aux/IAA proteins are short-lived transcriptional factors that function as repressors of early auxin response genes at low auxin concentrations. Repression is thought to result from the interaction with auxin response factors (ARFs), proteins that bind to the auxin-responsive promoter element (AuxRE). Formation of heterodimers with ARF proteins may alter their ability to modulate early auxin response genes expression.</text>
</comment>
<evidence type="ECO:0000313" key="14">
    <source>
        <dbReference type="RefSeq" id="XP_008219507.1"/>
    </source>
</evidence>
<dbReference type="PROSITE" id="PS51745">
    <property type="entry name" value="PB1"/>
    <property type="match status" value="1"/>
</dbReference>
<evidence type="ECO:0000256" key="5">
    <source>
        <dbReference type="ARBA" id="ARBA00023015"/>
    </source>
</evidence>
<evidence type="ECO:0000256" key="4">
    <source>
        <dbReference type="ARBA" id="ARBA00022491"/>
    </source>
</evidence>
<evidence type="ECO:0000256" key="8">
    <source>
        <dbReference type="ARBA" id="ARBA00023294"/>
    </source>
</evidence>
<feature type="region of interest" description="Disordered" evidence="11">
    <location>
        <begin position="72"/>
        <end position="96"/>
    </location>
</feature>
<evidence type="ECO:0000259" key="12">
    <source>
        <dbReference type="PROSITE" id="PS51745"/>
    </source>
</evidence>
<keyword evidence="7 10" id="KW-0539">Nucleus</keyword>
<evidence type="ECO:0000256" key="11">
    <source>
        <dbReference type="SAM" id="MobiDB-lite"/>
    </source>
</evidence>
<keyword evidence="6 10" id="KW-0804">Transcription</keyword>
<evidence type="ECO:0000256" key="3">
    <source>
        <dbReference type="ARBA" id="ARBA00011726"/>
    </source>
</evidence>
<reference evidence="13" key="1">
    <citation type="journal article" date="2012" name="Nat. Commun.">
        <title>The genome of Prunus mume.</title>
        <authorList>
            <person name="Zhang Q."/>
            <person name="Chen W."/>
            <person name="Sun L."/>
            <person name="Zhao F."/>
            <person name="Huang B."/>
            <person name="Yang W."/>
            <person name="Tao Y."/>
            <person name="Wang J."/>
            <person name="Yuan Z."/>
            <person name="Fan G."/>
            <person name="Xing Z."/>
            <person name="Han C."/>
            <person name="Pan H."/>
            <person name="Zhong X."/>
            <person name="Shi W."/>
            <person name="Liang X."/>
            <person name="Du D."/>
            <person name="Sun F."/>
            <person name="Xu Z."/>
            <person name="Hao R."/>
            <person name="Lv T."/>
            <person name="Lv Y."/>
            <person name="Zheng Z."/>
            <person name="Sun M."/>
            <person name="Luo L."/>
            <person name="Cai M."/>
            <person name="Gao Y."/>
            <person name="Wang J."/>
            <person name="Yin Y."/>
            <person name="Xu X."/>
            <person name="Cheng T."/>
            <person name="Wang J."/>
        </authorList>
    </citation>
    <scope>NUCLEOTIDE SEQUENCE [LARGE SCALE GENOMIC DNA]</scope>
</reference>
<evidence type="ECO:0000313" key="13">
    <source>
        <dbReference type="Proteomes" id="UP000694861"/>
    </source>
</evidence>
<evidence type="ECO:0000256" key="6">
    <source>
        <dbReference type="ARBA" id="ARBA00023163"/>
    </source>
</evidence>
<gene>
    <name evidence="14" type="primary">LOC103319708</name>
</gene>
<dbReference type="PANTHER" id="PTHR31734:SF38">
    <property type="entry name" value="AUXIN-RESPONSIVE PROTEIN IAA29"/>
    <property type="match status" value="1"/>
</dbReference>
<dbReference type="InterPro" id="IPR003311">
    <property type="entry name" value="AUX_IAA"/>
</dbReference>
<accession>A0ABM0N4P7</accession>